<dbReference type="PANTHER" id="PTHR13587">
    <property type="entry name" value="INTEGRATOR COMPLEX SUBUNIT 3"/>
    <property type="match status" value="1"/>
</dbReference>
<accession>A0A1B8XXJ4</accession>
<reference evidence="1" key="1">
    <citation type="submission" date="2009-11" db="EMBL/GenBank/DDBJ databases">
        <authorList>
            <consortium name="US DOE Joint Genome Institute (JGI-PGF)"/>
            <person name="Ottilar R."/>
            <person name="Schmutz J."/>
            <person name="Salamov A."/>
            <person name="Cheng J.F."/>
            <person name="Lucas S."/>
            <person name="Pitluck S."/>
            <person name="Gundlach H."/>
            <person name="Guo Y."/>
            <person name="Haberer G."/>
            <person name="Nasrallah J."/>
            <person name="Mayer K.F.X."/>
            <person name="van de Peer Y."/>
            <person name="Weigel D."/>
            <person name="Grigoriev I.V."/>
        </authorList>
    </citation>
    <scope>NUCLEOTIDE SEQUENCE</scope>
    <source>
        <strain evidence="1">Nigerian</strain>
    </source>
</reference>
<dbReference type="AlphaFoldDB" id="A0A1B8XXJ4"/>
<reference evidence="1" key="2">
    <citation type="journal article" date="2010" name="Science">
        <title>The genome of the Western clawed frog Xenopus tropicalis.</title>
        <authorList>
            <person name="Hellsten U."/>
            <person name="Harland R.M."/>
            <person name="Gilchrist M.J."/>
            <person name="Hendrix D."/>
            <person name="Jurka J."/>
            <person name="Kapitonov V."/>
            <person name="Ovcharenko I."/>
            <person name="Putnam N.H."/>
            <person name="Shu S."/>
            <person name="Taher L."/>
            <person name="Blitz I.L."/>
            <person name="Blumberg B."/>
            <person name="Dichmann D.S."/>
            <person name="Dubchak I."/>
            <person name="Amaya E."/>
            <person name="Detter J.C."/>
            <person name="Fletcher R."/>
            <person name="Gerhard D.S."/>
            <person name="Goodstein D."/>
            <person name="Graves T."/>
            <person name="Grigoriev I.V."/>
            <person name="Grimwood J."/>
            <person name="Kawashima T."/>
            <person name="Lindquist E."/>
            <person name="Lucas S.M."/>
            <person name="Mead P.E."/>
            <person name="Mitros T."/>
            <person name="Ogino H."/>
            <person name="Ohta Y."/>
            <person name="Poliakov A.V."/>
            <person name="Pollet N."/>
            <person name="Robert J."/>
            <person name="Salamov A."/>
            <person name="Sater A.K."/>
            <person name="Schmutz J."/>
            <person name="Terry A."/>
            <person name="Vize P.D."/>
            <person name="Warren W.C."/>
            <person name="Wells D."/>
            <person name="Wills A."/>
            <person name="Wilson R.K."/>
            <person name="Zimmerman L.B."/>
            <person name="Zorn A.M."/>
            <person name="Grainger R."/>
            <person name="Grammer T."/>
            <person name="Khokha M.K."/>
            <person name="Richardson P.M."/>
            <person name="Rokhsar D.S."/>
        </authorList>
    </citation>
    <scope>NUCLEOTIDE SEQUENCE [LARGE SCALE GENOMIC DNA]</scope>
    <source>
        <strain evidence="1">Nigerian</strain>
    </source>
</reference>
<gene>
    <name evidence="1" type="ORF">XENTR_v90030079mg</name>
</gene>
<dbReference type="InterPro" id="IPR045334">
    <property type="entry name" value="INTS3"/>
</dbReference>
<protein>
    <submittedName>
        <fullName evidence="1">Uncharacterized protein</fullName>
    </submittedName>
</protein>
<evidence type="ECO:0000313" key="1">
    <source>
        <dbReference type="EMBL" id="OCA15338.1"/>
    </source>
</evidence>
<dbReference type="PANTHER" id="PTHR13587:SF7">
    <property type="entry name" value="INTEGRATOR COMPLEX SUBUNIT 3"/>
    <property type="match status" value="1"/>
</dbReference>
<sequence>MEPKPKGKLLITTGLDAKDELEERLERCMALVNSMTNGMSEREANDALNAYVCKGATQHEEVCLGLFALVLTEPAQVQKVRYRLLLCARFALNPSSVALLMFCPSRGF</sequence>
<dbReference type="EMBL" id="KV460885">
    <property type="protein sequence ID" value="OCA15338.1"/>
    <property type="molecule type" value="Genomic_DNA"/>
</dbReference>
<reference evidence="1" key="3">
    <citation type="submission" date="2016-05" db="EMBL/GenBank/DDBJ databases">
        <title>WGS assembly of Xenopus tropicalis.</title>
        <authorList>
            <person name="Sessions A."/>
            <person name="Jenkins J."/>
            <person name="Mitros T."/>
            <person name="Lyons J.T."/>
            <person name="Dichmann D.S."/>
            <person name="Robert J."/>
            <person name="Harland R.M."/>
            <person name="Rokhsar D.S."/>
        </authorList>
    </citation>
    <scope>NUCLEOTIDE SEQUENCE</scope>
    <source>
        <strain evidence="1">Nigerian</strain>
    </source>
</reference>
<proteinExistence type="predicted"/>
<name>A0A1B8XXJ4_XENTR</name>
<organism evidence="1">
    <name type="scientific">Xenopus tropicalis</name>
    <name type="common">Western clawed frog</name>
    <name type="synonym">Silurana tropicalis</name>
    <dbReference type="NCBI Taxonomy" id="8364"/>
    <lineage>
        <taxon>Eukaryota</taxon>
        <taxon>Metazoa</taxon>
        <taxon>Chordata</taxon>
        <taxon>Craniata</taxon>
        <taxon>Vertebrata</taxon>
        <taxon>Euteleostomi</taxon>
        <taxon>Amphibia</taxon>
        <taxon>Batrachia</taxon>
        <taxon>Anura</taxon>
        <taxon>Pipoidea</taxon>
        <taxon>Pipidae</taxon>
        <taxon>Xenopodinae</taxon>
        <taxon>Xenopus</taxon>
        <taxon>Silurana</taxon>
    </lineage>
</organism>